<reference evidence="1 2" key="1">
    <citation type="journal article" date="2024" name="G3 (Bethesda)">
        <title>Genome assembly of Hibiscus sabdariffa L. provides insights into metabolisms of medicinal natural products.</title>
        <authorList>
            <person name="Kim T."/>
        </authorList>
    </citation>
    <scope>NUCLEOTIDE SEQUENCE [LARGE SCALE GENOMIC DNA]</scope>
    <source>
        <strain evidence="1">TK-2024</strain>
        <tissue evidence="1">Old leaves</tissue>
    </source>
</reference>
<comment type="caution">
    <text evidence="1">The sequence shown here is derived from an EMBL/GenBank/DDBJ whole genome shotgun (WGS) entry which is preliminary data.</text>
</comment>
<dbReference type="Proteomes" id="UP001472677">
    <property type="component" value="Unassembled WGS sequence"/>
</dbReference>
<dbReference type="EMBL" id="JBBPBM010000006">
    <property type="protein sequence ID" value="KAK8578820.1"/>
    <property type="molecule type" value="Genomic_DNA"/>
</dbReference>
<gene>
    <name evidence="1" type="ORF">V6N12_069164</name>
</gene>
<evidence type="ECO:0000313" key="1">
    <source>
        <dbReference type="EMBL" id="KAK8578820.1"/>
    </source>
</evidence>
<name>A0ABR2FD76_9ROSI</name>
<evidence type="ECO:0000313" key="2">
    <source>
        <dbReference type="Proteomes" id="UP001472677"/>
    </source>
</evidence>
<keyword evidence="2" id="KW-1185">Reference proteome</keyword>
<protein>
    <submittedName>
        <fullName evidence="1">Uncharacterized protein</fullName>
    </submittedName>
</protein>
<accession>A0ABR2FD76</accession>
<proteinExistence type="predicted"/>
<organism evidence="1 2">
    <name type="scientific">Hibiscus sabdariffa</name>
    <name type="common">roselle</name>
    <dbReference type="NCBI Taxonomy" id="183260"/>
    <lineage>
        <taxon>Eukaryota</taxon>
        <taxon>Viridiplantae</taxon>
        <taxon>Streptophyta</taxon>
        <taxon>Embryophyta</taxon>
        <taxon>Tracheophyta</taxon>
        <taxon>Spermatophyta</taxon>
        <taxon>Magnoliopsida</taxon>
        <taxon>eudicotyledons</taxon>
        <taxon>Gunneridae</taxon>
        <taxon>Pentapetalae</taxon>
        <taxon>rosids</taxon>
        <taxon>malvids</taxon>
        <taxon>Malvales</taxon>
        <taxon>Malvaceae</taxon>
        <taxon>Malvoideae</taxon>
        <taxon>Hibiscus</taxon>
    </lineage>
</organism>
<sequence length="139" mass="14914">MGRSAHRYVDGVVADANMEILRRYSVDVGVEKTVSIVLVGEAGGHVVSGEGVGEQDVRVRQSQVAVKANVAWRGNIIWEGLNEVVSVSQLVMGVDHVQDNELVVTEANASNGPVFEGSTTEVLAYKGGRRKVRLLSDVI</sequence>